<name>A0A3P1B0M5_9FLAO</name>
<evidence type="ECO:0000313" key="1">
    <source>
        <dbReference type="EMBL" id="RRA94645.1"/>
    </source>
</evidence>
<sequence length="268" mass="29999">MNFKLLPIMMVGLLSFKPMIINDANGDNNGNGNGKKVTVVTKSSTIKSKEIAAVTKTNLKSTTSNLSAFDKLVLSEYLDLDEKKFDKPEMESFKAAFKGYYKLKEEGKLNKDLLTIIDFTKSSTERRMWVIDMKSNEILYQTVVSHGRNSGKEYATDFSNTRESYKSSLGFYTTAETYFGKHGLSLRLDGLEPGINSNARERDIVIHAADYANERMGKNQGYLGRSLGCPALPNDVAHDIINLIKNESCLFIYHADQKGYLNASNLLN</sequence>
<dbReference type="Proteomes" id="UP000268372">
    <property type="component" value="Unassembled WGS sequence"/>
</dbReference>
<gene>
    <name evidence="1" type="ORF">EG242_08895</name>
</gene>
<dbReference type="EMBL" id="RQTJ01000016">
    <property type="protein sequence ID" value="RRA94645.1"/>
    <property type="molecule type" value="Genomic_DNA"/>
</dbReference>
<dbReference type="InterPro" id="IPR032676">
    <property type="entry name" value="YkuD_2"/>
</dbReference>
<evidence type="ECO:0008006" key="3">
    <source>
        <dbReference type="Google" id="ProtNLM"/>
    </source>
</evidence>
<accession>A0A3P1B0M5</accession>
<reference evidence="1 2" key="1">
    <citation type="submission" date="2018-11" db="EMBL/GenBank/DDBJ databases">
        <title>Flavobacterium sp. nov., YIM 102796 draft genome.</title>
        <authorList>
            <person name="Li G."/>
            <person name="Jiang Y."/>
        </authorList>
    </citation>
    <scope>NUCLEOTIDE SEQUENCE [LARGE SCALE GENOMIC DNA]</scope>
    <source>
        <strain evidence="1 2">YIM 102796</strain>
    </source>
</reference>
<dbReference type="Pfam" id="PF13645">
    <property type="entry name" value="YkuD_2"/>
    <property type="match status" value="1"/>
</dbReference>
<comment type="caution">
    <text evidence="1">The sequence shown here is derived from an EMBL/GenBank/DDBJ whole genome shotgun (WGS) entry which is preliminary data.</text>
</comment>
<dbReference type="AlphaFoldDB" id="A0A3P1B0M5"/>
<dbReference type="OrthoDB" id="9815195at2"/>
<protein>
    <recommendedName>
        <fullName evidence="3">Murein L,D-transpeptidase catalytic domain family protein</fullName>
    </recommendedName>
</protein>
<organism evidence="1 2">
    <name type="scientific">Paenimyroides viscosum</name>
    <dbReference type="NCBI Taxonomy" id="2488729"/>
    <lineage>
        <taxon>Bacteria</taxon>
        <taxon>Pseudomonadati</taxon>
        <taxon>Bacteroidota</taxon>
        <taxon>Flavobacteriia</taxon>
        <taxon>Flavobacteriales</taxon>
        <taxon>Flavobacteriaceae</taxon>
        <taxon>Paenimyroides</taxon>
    </lineage>
</organism>
<dbReference type="PANTHER" id="PTHR38477">
    <property type="entry name" value="HYPOTHETICAL EXPORTED PROTEIN"/>
    <property type="match status" value="1"/>
</dbReference>
<evidence type="ECO:0000313" key="2">
    <source>
        <dbReference type="Proteomes" id="UP000268372"/>
    </source>
</evidence>
<dbReference type="PANTHER" id="PTHR38477:SF1">
    <property type="entry name" value="MUREIN L,D-TRANSPEPTIDASE CATALYTIC DOMAIN FAMILY PROTEIN"/>
    <property type="match status" value="1"/>
</dbReference>
<dbReference type="RefSeq" id="WP_124899544.1">
    <property type="nucleotide sequence ID" value="NZ_RQTJ01000016.1"/>
</dbReference>
<proteinExistence type="predicted"/>
<keyword evidence="2" id="KW-1185">Reference proteome</keyword>